<evidence type="ECO:0000313" key="2">
    <source>
        <dbReference type="Proteomes" id="UP000092462"/>
    </source>
</evidence>
<reference evidence="1" key="1">
    <citation type="submission" date="2022-08" db="UniProtKB">
        <authorList>
            <consortium name="EnsemblMetazoa"/>
        </authorList>
    </citation>
    <scope>IDENTIFICATION</scope>
    <source>
        <strain evidence="1">Israel</strain>
    </source>
</reference>
<keyword evidence="2" id="KW-1185">Reference proteome</keyword>
<dbReference type="VEuPathDB" id="VectorBase:PPAI002136"/>
<dbReference type="EnsemblMetazoa" id="PPAI002136-RA">
    <property type="protein sequence ID" value="PPAI002136-PA"/>
    <property type="gene ID" value="PPAI002136"/>
</dbReference>
<dbReference type="AlphaFoldDB" id="A0A1B0GM65"/>
<proteinExistence type="predicted"/>
<name>A0A1B0GM65_PHLPP</name>
<dbReference type="Proteomes" id="UP000092462">
    <property type="component" value="Unassembled WGS sequence"/>
</dbReference>
<evidence type="ECO:0000313" key="1">
    <source>
        <dbReference type="EnsemblMetazoa" id="PPAI002136-PA"/>
    </source>
</evidence>
<dbReference type="EMBL" id="AJVK01023994">
    <property type="status" value="NOT_ANNOTATED_CDS"/>
    <property type="molecule type" value="Genomic_DNA"/>
</dbReference>
<sequence>MRQAVVKALKCSRMNPLTTIRFWVEDTVPDSIRIKSTI</sequence>
<organism evidence="1 2">
    <name type="scientific">Phlebotomus papatasi</name>
    <name type="common">Sandfly</name>
    <dbReference type="NCBI Taxonomy" id="29031"/>
    <lineage>
        <taxon>Eukaryota</taxon>
        <taxon>Metazoa</taxon>
        <taxon>Ecdysozoa</taxon>
        <taxon>Arthropoda</taxon>
        <taxon>Hexapoda</taxon>
        <taxon>Insecta</taxon>
        <taxon>Pterygota</taxon>
        <taxon>Neoptera</taxon>
        <taxon>Endopterygota</taxon>
        <taxon>Diptera</taxon>
        <taxon>Nematocera</taxon>
        <taxon>Psychodoidea</taxon>
        <taxon>Psychodidae</taxon>
        <taxon>Phlebotomus</taxon>
        <taxon>Phlebotomus</taxon>
    </lineage>
</organism>
<protein>
    <submittedName>
        <fullName evidence="1">Uncharacterized protein</fullName>
    </submittedName>
</protein>
<accession>A0A1B0GM65</accession>